<sequence>MKLLTQKLDQLSNETVNQIQSSNTQQLNNLTVHIFDIENEQDIVKILKIHIVHVKKAISDVDMITS</sequence>
<dbReference type="Pfam" id="PF14261">
    <property type="entry name" value="DUF4351"/>
    <property type="match status" value="1"/>
</dbReference>
<name>A0A1Y4SNE4_9FIRM</name>
<comment type="caution">
    <text evidence="2">The sequence shown here is derived from an EMBL/GenBank/DDBJ whole genome shotgun (WGS) entry which is preliminary data.</text>
</comment>
<proteinExistence type="predicted"/>
<organism evidence="2 3">
    <name type="scientific">Massilimicrobiota timonensis</name>
    <dbReference type="NCBI Taxonomy" id="1776392"/>
    <lineage>
        <taxon>Bacteria</taxon>
        <taxon>Bacillati</taxon>
        <taxon>Bacillota</taxon>
        <taxon>Erysipelotrichia</taxon>
        <taxon>Erysipelotrichales</taxon>
        <taxon>Erysipelotrichaceae</taxon>
        <taxon>Massilimicrobiota</taxon>
    </lineage>
</organism>
<keyword evidence="3" id="KW-1185">Reference proteome</keyword>
<feature type="domain" description="DUF4351" evidence="1">
    <location>
        <begin position="2"/>
        <end position="45"/>
    </location>
</feature>
<protein>
    <recommendedName>
        <fullName evidence="1">DUF4351 domain-containing protein</fullName>
    </recommendedName>
</protein>
<dbReference type="EMBL" id="NFLJ01000057">
    <property type="protein sequence ID" value="OUQ31398.1"/>
    <property type="molecule type" value="Genomic_DNA"/>
</dbReference>
<evidence type="ECO:0000259" key="1">
    <source>
        <dbReference type="Pfam" id="PF14261"/>
    </source>
</evidence>
<dbReference type="InterPro" id="IPR025587">
    <property type="entry name" value="DUF4351"/>
</dbReference>
<evidence type="ECO:0000313" key="3">
    <source>
        <dbReference type="Proteomes" id="UP000195305"/>
    </source>
</evidence>
<reference evidence="2 3" key="1">
    <citation type="journal article" date="2018" name="BMC Genomics">
        <title>Whole genome sequencing and function prediction of 133 gut anaerobes isolated from chicken caecum in pure cultures.</title>
        <authorList>
            <person name="Medvecky M."/>
            <person name="Cejkova D."/>
            <person name="Polansky O."/>
            <person name="Karasova D."/>
            <person name="Kubasova T."/>
            <person name="Cizek A."/>
            <person name="Rychlik I."/>
        </authorList>
    </citation>
    <scope>NUCLEOTIDE SEQUENCE [LARGE SCALE GENOMIC DNA]</scope>
    <source>
        <strain evidence="2 3">An13</strain>
    </source>
</reference>
<gene>
    <name evidence="2" type="ORF">B5E75_13390</name>
</gene>
<evidence type="ECO:0000313" key="2">
    <source>
        <dbReference type="EMBL" id="OUQ31398.1"/>
    </source>
</evidence>
<dbReference type="Proteomes" id="UP000195305">
    <property type="component" value="Unassembled WGS sequence"/>
</dbReference>
<dbReference type="AlphaFoldDB" id="A0A1Y4SNE4"/>
<accession>A0A1Y4SNE4</accession>